<accession>A0A385DRL8</accession>
<dbReference type="EMBL" id="MH669007">
    <property type="protein sequence ID" value="AXQ61342.1"/>
    <property type="molecule type" value="Genomic_DNA"/>
</dbReference>
<evidence type="ECO:0000313" key="1">
    <source>
        <dbReference type="EMBL" id="AXQ61342.1"/>
    </source>
</evidence>
<dbReference type="SUPFAM" id="SSF69349">
    <property type="entry name" value="Phage fibre proteins"/>
    <property type="match status" value="1"/>
</dbReference>
<dbReference type="GeneID" id="65115668"/>
<evidence type="ECO:0000313" key="2">
    <source>
        <dbReference type="Proteomes" id="UP000263654"/>
    </source>
</evidence>
<keyword evidence="2" id="KW-1185">Reference proteome</keyword>
<organism evidence="1 2">
    <name type="scientific">Gordonia phage Marietta</name>
    <dbReference type="NCBI Taxonomy" id="2301558"/>
    <lineage>
        <taxon>Viruses</taxon>
        <taxon>Duplodnaviria</taxon>
        <taxon>Heunggongvirae</taxon>
        <taxon>Uroviricota</taxon>
        <taxon>Caudoviricetes</taxon>
        <taxon>Zierdtviridae</taxon>
        <taxon>Emilbogenvirinae</taxon>
        <taxon>Sukkupivirus</taxon>
        <taxon>Sukkupivirus marietta</taxon>
    </lineage>
</organism>
<evidence type="ECO:0008006" key="3">
    <source>
        <dbReference type="Google" id="ProtNLM"/>
    </source>
</evidence>
<protein>
    <recommendedName>
        <fullName evidence="3">Minor tail protein</fullName>
    </recommendedName>
</protein>
<dbReference type="Proteomes" id="UP000263654">
    <property type="component" value="Segment"/>
</dbReference>
<reference evidence="1 2" key="1">
    <citation type="submission" date="2018-07" db="EMBL/GenBank/DDBJ databases">
        <authorList>
            <person name="Burke E.M."/>
            <person name="Good S."/>
            <person name="Jeffords E.T."/>
            <person name="Pearson M."/>
            <person name="Sohlstrom A."/>
            <person name="Westholm D.E."/>
            <person name="Butela K.A."/>
            <person name="Garlena R.A."/>
            <person name="Russell D.A."/>
            <person name="Pope W.H."/>
            <person name="Jacobs-Sera D."/>
            <person name="Hatfull G.F."/>
        </authorList>
    </citation>
    <scope>NUCLEOTIDE SEQUENCE [LARGE SCALE GENOMIC DNA]</scope>
</reference>
<proteinExistence type="predicted"/>
<sequence length="105" mass="11038">MANYLGTVFPTRTHAEWMALNPLVARGQGVYESDTGALKIGNGTDVYANLPYFVGAIQALDPAAAQVVRFADENGGPLPAGSNVEVRMNPNTGEFISVVYVPPAG</sequence>
<gene>
    <name evidence="1" type="primary">23</name>
    <name evidence="1" type="ORF">SEA_MARIETTA_23</name>
</gene>
<dbReference type="KEGG" id="vg:65115668"/>
<name>A0A385DRL8_9CAUD</name>
<dbReference type="RefSeq" id="YP_010098000.1">
    <property type="nucleotide sequence ID" value="NC_055763.1"/>
</dbReference>